<dbReference type="GO" id="GO:0005730">
    <property type="term" value="C:nucleolus"/>
    <property type="evidence" value="ECO:0007669"/>
    <property type="project" value="TreeGrafter"/>
</dbReference>
<dbReference type="PANTHER" id="PTHR14490">
    <property type="entry name" value="ZINC FINGER, ZZ TYPE"/>
    <property type="match status" value="1"/>
</dbReference>
<dbReference type="OrthoDB" id="10252032at2759"/>
<dbReference type="EMBL" id="CADEPI010000051">
    <property type="protein sequence ID" value="CAB3370248.1"/>
    <property type="molecule type" value="Genomic_DNA"/>
</dbReference>
<feature type="compositionally biased region" description="Basic and acidic residues" evidence="3">
    <location>
        <begin position="674"/>
        <end position="691"/>
    </location>
</feature>
<feature type="region of interest" description="Disordered" evidence="3">
    <location>
        <begin position="273"/>
        <end position="292"/>
    </location>
</feature>
<feature type="compositionally biased region" description="Basic and acidic residues" evidence="3">
    <location>
        <begin position="111"/>
        <end position="129"/>
    </location>
</feature>
<name>A0A8S1CQP5_9INSE</name>
<dbReference type="GO" id="GO:0030686">
    <property type="term" value="C:90S preribosome"/>
    <property type="evidence" value="ECO:0007669"/>
    <property type="project" value="TreeGrafter"/>
</dbReference>
<dbReference type="Proteomes" id="UP000494165">
    <property type="component" value="Unassembled WGS sequence"/>
</dbReference>
<evidence type="ECO:0000259" key="4">
    <source>
        <dbReference type="Pfam" id="PF12936"/>
    </source>
</evidence>
<reference evidence="5 6" key="1">
    <citation type="submission" date="2020-04" db="EMBL/GenBank/DDBJ databases">
        <authorList>
            <person name="Alioto T."/>
            <person name="Alioto T."/>
            <person name="Gomez Garrido J."/>
        </authorList>
    </citation>
    <scope>NUCLEOTIDE SEQUENCE [LARGE SCALE GENOMIC DNA]</scope>
</reference>
<dbReference type="InterPro" id="IPR024626">
    <property type="entry name" value="Kri1-like_C"/>
</dbReference>
<dbReference type="PANTHER" id="PTHR14490:SF5">
    <property type="entry name" value="PROTEIN KRI1 HOMOLOG"/>
    <property type="match status" value="1"/>
</dbReference>
<sequence length="712" mass="84497">MAGMNSMVKKKSTNLLDCSDSEEETDLKINENYAEKYNNWRGKEELQKFVDRYGEEPLKNFNEDDEESSSTDEDDDAREITADVEKQFFKTLACLKKKDPKIYDENTTFFKKKEPSEDDSRNKKKIDEKPMYLRDYERKMLLEKGGLVSSSEDEGEDQIERSYSPTFAQEQREIKQSFKSALEEDSDKEDESGIGGLFKPKTKSNAEKEKEEEDFRQWLKGQKDQLDDKEEESELGALKNYWNNPELDEGEAFLRDYILNKRYLGSEEPGRKFLKRTAHKPEEESSDEEMENKMEQFEHKYNFRFEEPDQEFLKRYPRTMTGSLRLKDDRRKQHRDEVKERKEMEKEQKRQELKQLKAIKRKELEERLNKLKEVTGNSDIPFEGMDLDEDFDPEKHDKKMQSMFNNEFYDAEEEEEKPEFPDLDKELELENWDQYGGDEGGEGISTYEPHCEDADFNMDCDFDPSKNFQREMLENQSSRRKKKKRSKLAEILAQKKPKFEREKQEVDRYLDEYYGMDYEDLIGEMPTRFKYREVVPNSFGLTIEEILMADDKELNRWCSLKKTCMYRNQDNEMYDVQAYGKKANMEALKRKILPSLFKHEEEEQDGEASAKQKRKKKKKNKNKAQIGKTEPEDGPAKVEPEVPQSKSEPKKKMKRKNRAEAPAQGEPPKKRRSDKREAKPDSYSDMSDARLKAFGINPKKFKNRIKYGKKNK</sequence>
<comment type="caution">
    <text evidence="5">The sequence shown here is derived from an EMBL/GenBank/DDBJ whole genome shotgun (WGS) entry which is preliminary data.</text>
</comment>
<feature type="region of interest" description="Disordered" evidence="3">
    <location>
        <begin position="599"/>
        <end position="712"/>
    </location>
</feature>
<evidence type="ECO:0000256" key="3">
    <source>
        <dbReference type="SAM" id="MobiDB-lite"/>
    </source>
</evidence>
<feature type="compositionally biased region" description="Acidic residues" evidence="3">
    <location>
        <begin position="63"/>
        <end position="77"/>
    </location>
</feature>
<protein>
    <recommendedName>
        <fullName evidence="2">Protein KRI1 homolog</fullName>
    </recommendedName>
</protein>
<feature type="region of interest" description="Disordered" evidence="3">
    <location>
        <begin position="312"/>
        <end position="354"/>
    </location>
</feature>
<evidence type="ECO:0000313" key="5">
    <source>
        <dbReference type="EMBL" id="CAB3370248.1"/>
    </source>
</evidence>
<dbReference type="Pfam" id="PF12936">
    <property type="entry name" value="Kri1_C"/>
    <property type="match status" value="1"/>
</dbReference>
<evidence type="ECO:0000256" key="1">
    <source>
        <dbReference type="ARBA" id="ARBA00007473"/>
    </source>
</evidence>
<feature type="compositionally biased region" description="Basic and acidic residues" evidence="3">
    <location>
        <begin position="204"/>
        <end position="226"/>
    </location>
</feature>
<gene>
    <name evidence="5" type="ORF">CLODIP_2_CD00246</name>
</gene>
<evidence type="ECO:0000313" key="6">
    <source>
        <dbReference type="Proteomes" id="UP000494165"/>
    </source>
</evidence>
<feature type="compositionally biased region" description="Acidic residues" evidence="3">
    <location>
        <begin position="183"/>
        <end position="192"/>
    </location>
</feature>
<feature type="compositionally biased region" description="Basic residues" evidence="3">
    <location>
        <begin position="611"/>
        <end position="622"/>
    </location>
</feature>
<feature type="region of interest" description="Disordered" evidence="3">
    <location>
        <begin position="106"/>
        <end position="129"/>
    </location>
</feature>
<feature type="region of interest" description="Disordered" evidence="3">
    <location>
        <begin position="1"/>
        <end position="25"/>
    </location>
</feature>
<accession>A0A8S1CQP5</accession>
<dbReference type="Pfam" id="PF05178">
    <property type="entry name" value="Kri1"/>
    <property type="match status" value="1"/>
</dbReference>
<feature type="compositionally biased region" description="Basic and acidic residues" evidence="3">
    <location>
        <begin position="629"/>
        <end position="640"/>
    </location>
</feature>
<dbReference type="AlphaFoldDB" id="A0A8S1CQP5"/>
<organism evidence="5 6">
    <name type="scientific">Cloeon dipterum</name>
    <dbReference type="NCBI Taxonomy" id="197152"/>
    <lineage>
        <taxon>Eukaryota</taxon>
        <taxon>Metazoa</taxon>
        <taxon>Ecdysozoa</taxon>
        <taxon>Arthropoda</taxon>
        <taxon>Hexapoda</taxon>
        <taxon>Insecta</taxon>
        <taxon>Pterygota</taxon>
        <taxon>Palaeoptera</taxon>
        <taxon>Ephemeroptera</taxon>
        <taxon>Pisciforma</taxon>
        <taxon>Baetidae</taxon>
        <taxon>Cloeon</taxon>
    </lineage>
</organism>
<feature type="compositionally biased region" description="Basic and acidic residues" evidence="3">
    <location>
        <begin position="325"/>
        <end position="354"/>
    </location>
</feature>
<feature type="region of interest" description="Disordered" evidence="3">
    <location>
        <begin position="54"/>
        <end position="80"/>
    </location>
</feature>
<dbReference type="InterPro" id="IPR018034">
    <property type="entry name" value="Kri1"/>
</dbReference>
<comment type="similarity">
    <text evidence="1">Belongs to the KRI1 family.</text>
</comment>
<keyword evidence="6" id="KW-1185">Reference proteome</keyword>
<feature type="compositionally biased region" description="Basic residues" evidence="3">
    <location>
        <begin position="699"/>
        <end position="712"/>
    </location>
</feature>
<feature type="region of interest" description="Disordered" evidence="3">
    <location>
        <begin position="144"/>
        <end position="232"/>
    </location>
</feature>
<dbReference type="GO" id="GO:0000447">
    <property type="term" value="P:endonucleolytic cleavage in ITS1 to separate SSU-rRNA from 5.8S rRNA and LSU-rRNA from tricistronic rRNA transcript (SSU-rRNA, 5.8S rRNA, LSU-rRNA)"/>
    <property type="evidence" value="ECO:0007669"/>
    <property type="project" value="TreeGrafter"/>
</dbReference>
<proteinExistence type="inferred from homology"/>
<feature type="domain" description="Kri1-like C-terminal" evidence="4">
    <location>
        <begin position="505"/>
        <end position="591"/>
    </location>
</feature>
<evidence type="ECO:0000256" key="2">
    <source>
        <dbReference type="ARBA" id="ARBA00017294"/>
    </source>
</evidence>